<dbReference type="InterPro" id="IPR009543">
    <property type="entry name" value="VPS13_VAB"/>
</dbReference>
<dbReference type="InterPro" id="IPR041969">
    <property type="entry name" value="VP13D_UBA"/>
</dbReference>
<dbReference type="InterPro" id="IPR056747">
    <property type="entry name" value="VPS13-like_M"/>
</dbReference>
<comment type="caution">
    <text evidence="3">The sequence shown here is derived from an EMBL/GenBank/DDBJ whole genome shotgun (WGS) entry which is preliminary data.</text>
</comment>
<dbReference type="Gene3D" id="2.80.10.50">
    <property type="match status" value="1"/>
</dbReference>
<dbReference type="Pfam" id="PF25033">
    <property type="entry name" value="VPS13_M"/>
    <property type="match status" value="1"/>
</dbReference>
<dbReference type="InterPro" id="IPR015940">
    <property type="entry name" value="UBA"/>
</dbReference>
<dbReference type="Gene3D" id="1.10.8.10">
    <property type="entry name" value="DNA helicase RuvA subunit, C-terminal domain"/>
    <property type="match status" value="1"/>
</dbReference>
<gene>
    <name evidence="3" type="ORF">PYX00_002852</name>
</gene>
<evidence type="ECO:0000313" key="3">
    <source>
        <dbReference type="EMBL" id="KAL0274817.1"/>
    </source>
</evidence>
<organism evidence="3">
    <name type="scientific">Menopon gallinae</name>
    <name type="common">poultry shaft louse</name>
    <dbReference type="NCBI Taxonomy" id="328185"/>
    <lineage>
        <taxon>Eukaryota</taxon>
        <taxon>Metazoa</taxon>
        <taxon>Ecdysozoa</taxon>
        <taxon>Arthropoda</taxon>
        <taxon>Hexapoda</taxon>
        <taxon>Insecta</taxon>
        <taxon>Pterygota</taxon>
        <taxon>Neoptera</taxon>
        <taxon>Paraneoptera</taxon>
        <taxon>Psocodea</taxon>
        <taxon>Troctomorpha</taxon>
        <taxon>Phthiraptera</taxon>
        <taxon>Amblycera</taxon>
        <taxon>Menoponidae</taxon>
        <taxon>Menopon</taxon>
    </lineage>
</organism>
<dbReference type="PROSITE" id="PS50231">
    <property type="entry name" value="RICIN_B_LECTIN"/>
    <property type="match status" value="1"/>
</dbReference>
<dbReference type="SUPFAM" id="SSF46934">
    <property type="entry name" value="UBA-like"/>
    <property type="match status" value="1"/>
</dbReference>
<dbReference type="GO" id="GO:0006623">
    <property type="term" value="P:protein targeting to vacuole"/>
    <property type="evidence" value="ECO:0007669"/>
    <property type="project" value="TreeGrafter"/>
</dbReference>
<protein>
    <recommendedName>
        <fullName evidence="2">UBA domain-containing protein</fullName>
    </recommendedName>
</protein>
<dbReference type="Pfam" id="PF25036">
    <property type="entry name" value="VPS13_VAB"/>
    <property type="match status" value="1"/>
</dbReference>
<dbReference type="CDD" id="cd14306">
    <property type="entry name" value="UBA_VP13D"/>
    <property type="match status" value="1"/>
</dbReference>
<dbReference type="GO" id="GO:0045053">
    <property type="term" value="P:protein retention in Golgi apparatus"/>
    <property type="evidence" value="ECO:0007669"/>
    <property type="project" value="TreeGrafter"/>
</dbReference>
<dbReference type="PANTHER" id="PTHR16166:SF141">
    <property type="entry name" value="INTERMEMBRANE LIPID TRANSFER PROTEIN VPS13D"/>
    <property type="match status" value="1"/>
</dbReference>
<dbReference type="SUPFAM" id="SSF50370">
    <property type="entry name" value="Ricin B-like lectins"/>
    <property type="match status" value="1"/>
</dbReference>
<feature type="compositionally biased region" description="Basic and acidic residues" evidence="1">
    <location>
        <begin position="518"/>
        <end position="541"/>
    </location>
</feature>
<dbReference type="InterPro" id="IPR035992">
    <property type="entry name" value="Ricin_B-like_lectins"/>
</dbReference>
<evidence type="ECO:0000256" key="1">
    <source>
        <dbReference type="SAM" id="MobiDB-lite"/>
    </source>
</evidence>
<dbReference type="PROSITE" id="PS50030">
    <property type="entry name" value="UBA"/>
    <property type="match status" value="1"/>
</dbReference>
<dbReference type="PANTHER" id="PTHR16166">
    <property type="entry name" value="VACUOLAR PROTEIN SORTING-ASSOCIATED PROTEIN VPS13"/>
    <property type="match status" value="1"/>
</dbReference>
<dbReference type="InterPro" id="IPR009060">
    <property type="entry name" value="UBA-like_sf"/>
</dbReference>
<dbReference type="CDD" id="cd23453">
    <property type="entry name" value="beta-trefoil_Ricin_VPS13D"/>
    <property type="match status" value="1"/>
</dbReference>
<feature type="region of interest" description="Disordered" evidence="1">
    <location>
        <begin position="511"/>
        <end position="548"/>
    </location>
</feature>
<reference evidence="3" key="1">
    <citation type="journal article" date="2024" name="Gigascience">
        <title>Chromosome-level genome of the poultry shaft louse Menopon gallinae provides insight into the host-switching and adaptive evolution of parasitic lice.</title>
        <authorList>
            <person name="Xu Y."/>
            <person name="Ma L."/>
            <person name="Liu S."/>
            <person name="Liang Y."/>
            <person name="Liu Q."/>
            <person name="He Z."/>
            <person name="Tian L."/>
            <person name="Duan Y."/>
            <person name="Cai W."/>
            <person name="Li H."/>
            <person name="Song F."/>
        </authorList>
    </citation>
    <scope>NUCLEOTIDE SEQUENCE</scope>
    <source>
        <strain evidence="3">Cailab_2023a</strain>
    </source>
</reference>
<dbReference type="SMART" id="SM00165">
    <property type="entry name" value="UBA"/>
    <property type="match status" value="1"/>
</dbReference>
<name>A0AAW2HY96_9NEOP</name>
<feature type="domain" description="UBA" evidence="2">
    <location>
        <begin position="778"/>
        <end position="821"/>
    </location>
</feature>
<accession>A0AAW2HY96</accession>
<proteinExistence type="predicted"/>
<sequence>MCPAPTLNRDENLVLINITMVDREAPNYASKYNSMDRLVTVDFNCLDVIASIESWVVIFDFFGIDKSEMKNETEVEQNNYSSDQTDEAGKVAINSKLDLEVRSLTLVLIRPEYEVAKANVSFLSIKTRTSGSEYNWEGRLGSMSLADLTPHGKLYRERFSTTGNQALHVNYISYGNLKENKSGCSCDSELRLEMSSVVYVHTQRFFGEINAYFHRFSQLRAFMASMRATDRENQKLEPSSRMLIEINAGSPVLLLPLSSLSPQVLVADLGKLTVRNKFRMAGSESATATTPPEGTTTVKCLLDIMSVDLMNMDLFAGRRYNSTLFEDGNCEAVDFGIMRIVKEGPSLLPDKCHLKLQIDRNLDTHLSREVPDLSVKGSLNKLEASLDLSQYKLIRGLLSYNIGENMQDLYDSDDNNQSLGVSVSKGVTGEPVWLMNSIHLDLVNVVVHLRQKHGEGVSLACINFIKSRLVVETFSDRSQDIDLVSAEILIADTRFQDEPMNKRCNLYTNILKPMGSKSDNRHSKDRESGETGTPEKVRQDSEEGSVQAEVHYRRRKDYSKATVLLHNMRLMAVLDWWEIIRDFILTNPEAVPQGETNEIIIQNLNPSYKQASYISGPTGVVTKCPPIASSEVIPYEFKLNITDSEIVLVEDTSVWDSNAIILKSTTVISYRPEMLEKPLSCNLNHCEVFSCVLGMEEETALSIIDPVTVNMEVTLRPNISEARGLSDAMITSADRTLEVQMQHLCVRLSYHDFRMLSQMLESIPRQMHTARIRASEQEIDSTNTNQTFKLSALGFSEEDCVKALEICGGEIDDAALWLTQNATHVPLDADGTSDSNSAVSFQTVEIKLSCLSICVIDDCRDADVPLLELSLSQLYLKQEINGPGTAKFLFTSDYYNRVLSGWEPFIEPWRCSTSWEHSLTSGLSKNRLQVTISSEELLNINVTSTLMELYSMVKDNWTQDYYSPHRIAHGSEDGQKVVPALRRRSPFVPFALKNDTNSVLWFTVLIDTTETVSEPVALEQDDSWIKVNPKQTVPFTFGGRGKVRHRDTHKVRVHQIAVKVEMWAPTSPVSVDKVGVYFRQTSATPEGNITLPPARLVFEITLEGSARKLVTVRSALVIKNSLPETIEAKLENPVSYPDVWNPTMCLQIPPNSTLPVPLSHVLAQIWIRPLETDNLNRYNAFSTSHIEWNRIRTPGVMTKTYECHSNRDRSYRFVASIVREEFPNYTNYGPWPQPAHTITLMSPLEIANLLPCDLHYSIKEAIVVRGYIKPGLSAMIQEVDCSHKFEIQLYIENFPKHGTLVVESRFKSFTCRIKLHDEAGRRLDLNVVVQSKGVALVVSVSAPYWIINKTSLPLVFKQEGTSVETAGQFKENEVARVVTPLLFSLSDPDASPTVQARVGALCHPDRNPQWCQHFHLQVGVQVRRLKVSQRDNRPDIVYVIGINIRRGKGRYRHTNIVTLSPRFQLHNKSSYQLQFAQKCLATTFNDPGAQATYATAVKDCSLAWHWPRLDKEHHLCVRLLEVEQCLWSGGFAIDNDDSFHINVRDKQGKMHFIRVEVVLQNATYFVVFTNADIMPPPVMINNFSQVPIQFYQSSSNSESFQSTVRPQTSVAYAWDQPLGPPCLTLMAPGGATATYDINATTEDSSISLTYENFIYIAFTATFNHVDHNGTEATFDPLDVESQQLVLDCIDEYRVILNRKQHGARSQLWRMTAEGQLQHEGSSPPRDPRSKSSYHNDKVLVLDIAGTAPQPTQCVALVLRRPDKRRSLTQTWRFTEDGRLCCAHNNMCVQAKDGFFCLRQGNGKNGTWQKWSEAVLGPGYELAPNAYNKAVPIEQAVSRMKMRPGSGCLSVSVTSDGPTRVLKIIDPKDTKNLHCSLAREREWSLLPSHQSSVVSEAVSADARELQLTVHLKSGFGISIVSRKPPEELLFLHMKGFLMNTVRTPTQQTFDCTMQDLQCDNQLFEPHCPVLLYVTRGLREDELKKQLPAVQISAHKLTCNNANAHIYKHFIVTVKTLSLCIEERLLLKLYAMFGDHTDTETEDAEESDFETQRMVMEVTSVHATRYYFGILKLVPSTVRLSFVTSTKLPPQLHALKRKLGLTLIRFEDAAVELKPFIKRHPFETAQFLLNSIVKHFKEELKWQAAFILGSVDFLGNPVGFVNDVTEGFSGLLFEGNVAALVKNVAHGFSNSAAKVTESLSDGLGRVILDDTHEETRQRIRKLQTGSSGEHLVAGLKGLGFGILGGFTSVFKQTYEGASNDGFQGLVAGFGKGLVGTFTKPVVGVLDLATETASAVRDSSRSSIRQAPPRCRLPRCVLGPGGLLPLYSVKQSQGQEFLYIINERNYSELLLTYEILRSDSKDLRILISSNSIRVFTSAVLAVVLEVPLENLYHVQPVSVEDNAKGNSLHYIELTVKAEMSGLIGQDVIKRPRVRCDSRDIAVSVSEQINYAKALFEERSKTLISSQEILDEF</sequence>
<dbReference type="GO" id="GO:0007005">
    <property type="term" value="P:mitochondrion organization"/>
    <property type="evidence" value="ECO:0007669"/>
    <property type="project" value="TreeGrafter"/>
</dbReference>
<dbReference type="InterPro" id="IPR026847">
    <property type="entry name" value="VPS13"/>
</dbReference>
<dbReference type="EMBL" id="JARGDH010000002">
    <property type="protein sequence ID" value="KAL0274817.1"/>
    <property type="molecule type" value="Genomic_DNA"/>
</dbReference>
<evidence type="ECO:0000259" key="2">
    <source>
        <dbReference type="PROSITE" id="PS50030"/>
    </source>
</evidence>